<protein>
    <submittedName>
        <fullName evidence="1">ATP-dependent RNA helicase DEAH12, chloroplastic</fullName>
    </submittedName>
</protein>
<evidence type="ECO:0000313" key="2">
    <source>
        <dbReference type="Proteomes" id="UP000664032"/>
    </source>
</evidence>
<comment type="caution">
    <text evidence="1">The sequence shown here is derived from an EMBL/GenBank/DDBJ whole genome shotgun (WGS) entry which is preliminary data.</text>
</comment>
<dbReference type="EMBL" id="JAFIQS020000010">
    <property type="protein sequence ID" value="KAH9476743.1"/>
    <property type="molecule type" value="Genomic_DNA"/>
</dbReference>
<keyword evidence="1" id="KW-0378">Hydrolase</keyword>
<evidence type="ECO:0000313" key="1">
    <source>
        <dbReference type="EMBL" id="KAH9476743.1"/>
    </source>
</evidence>
<dbReference type="Proteomes" id="UP000664032">
    <property type="component" value="Unassembled WGS sequence"/>
</dbReference>
<gene>
    <name evidence="1" type="ORF">JR316_0010658</name>
</gene>
<name>A0ACB8GMI4_PSICU</name>
<keyword evidence="1" id="KW-0347">Helicase</keyword>
<sequence length="955" mass="105687">MSLLSPISRAPSMDVAGPSRTTPSEYEMDAETSALIAKLALEDLNEVYAARKGKARADAPPTDEELAFEMQCLHYQQLITLADDERLAKSISDAVSADEAYVAALVAAEEAAEADRRAAEMLARGEPMPEQNEAQARMEDKSFVMHPEPPSTNSTATSANIGKQREKLVDIADEESVGPPSTLVTPPFIKPTNDSNHTQVSIAKVSVGGPASSSSSTTKKRHPTIECTICTESFPVHSVLRAPCNDYYCQPCIKSLVEHFIRDESLFPLRCCQQHIPINLVEPFISSSLNKMFRAKHQEYSVLAKDRVYCVTPSCSKFLGSSEGDTMYEILCTDCWTSTCPKCKQAYHGRDECPVDTLRVALRELGEREGWQTCPGCQVLVELELGCYHMTCRCQSQFCYLCAAPWKNCECPQWDEARLLATAERRVENQVGERVQNMAANLRVTHDCTPSHSWQYRPGGGRCEECHFELPNYLLSHSSPPGTSTSLKKAPAAAVAATTTTTTQLQTLTSGDSIRASVNHLLARAFSLPCSTAALAFTQLVQPTSRFQLALDALLPILDSNTSAEKQGLTIDVHVLQLAQRILVSFILYSLYTPHPVTINPFKSALLVAYVREREKAVSIANEGGVSPNEQFVWVLWKILKGDGNDVSVTIVSARHALSNRSQSTQIGPYSPSTLSRCPLPPKLRAINLVLDEELYNSISDMLSASSDTDESTTNSTHTHTYIHDSRSPVPRAISDTPSRSPVNFDEDRKNERLIHAMKLLLAARDRVLSLSEQRMLVPIIPDLANTNIITSIDLAPIIAHNPTIAHPLLVALLTNPNPEKNNPLPFLDVIPFLPPTLATFDLFGRLLRDQTRVTVQGYSTVADLVLIEVLARFVHECINWLDHAEREEREGNISDDRFAKGVQNLCRFYNSLIKFNIVDPTADADSTEMAHFSLRNARFEEANNLYRVIATSRF</sequence>
<organism evidence="1 2">
    <name type="scientific">Psilocybe cubensis</name>
    <name type="common">Psychedelic mushroom</name>
    <name type="synonym">Stropharia cubensis</name>
    <dbReference type="NCBI Taxonomy" id="181762"/>
    <lineage>
        <taxon>Eukaryota</taxon>
        <taxon>Fungi</taxon>
        <taxon>Dikarya</taxon>
        <taxon>Basidiomycota</taxon>
        <taxon>Agaricomycotina</taxon>
        <taxon>Agaricomycetes</taxon>
        <taxon>Agaricomycetidae</taxon>
        <taxon>Agaricales</taxon>
        <taxon>Agaricineae</taxon>
        <taxon>Strophariaceae</taxon>
        <taxon>Psilocybe</taxon>
    </lineage>
</organism>
<accession>A0ACB8GMI4</accession>
<proteinExistence type="predicted"/>
<keyword evidence="1" id="KW-0547">Nucleotide-binding</keyword>
<reference evidence="1" key="1">
    <citation type="submission" date="2021-10" db="EMBL/GenBank/DDBJ databases">
        <title>Psilocybe cubensis genome.</title>
        <authorList>
            <person name="Mckernan K.J."/>
            <person name="Crawford S."/>
            <person name="Trippe A."/>
            <person name="Kane L.T."/>
            <person name="Mclaughlin S."/>
        </authorList>
    </citation>
    <scope>NUCLEOTIDE SEQUENCE</scope>
    <source>
        <strain evidence="1">MGC-MH-2018</strain>
    </source>
</reference>
<keyword evidence="1" id="KW-0067">ATP-binding</keyword>
<keyword evidence="2" id="KW-1185">Reference proteome</keyword>